<accession>A0A1H0SAS7</accession>
<evidence type="ECO:0000256" key="3">
    <source>
        <dbReference type="ARBA" id="ARBA00022676"/>
    </source>
</evidence>
<dbReference type="Pfam" id="PF00535">
    <property type="entry name" value="Glycos_transf_2"/>
    <property type="match status" value="1"/>
</dbReference>
<dbReference type="Proteomes" id="UP000198741">
    <property type="component" value="Chromosome I"/>
</dbReference>
<evidence type="ECO:0000313" key="8">
    <source>
        <dbReference type="Proteomes" id="UP000198741"/>
    </source>
</evidence>
<dbReference type="Pfam" id="PF02709">
    <property type="entry name" value="Glyco_transf_7C"/>
    <property type="match status" value="1"/>
</dbReference>
<dbReference type="InterPro" id="IPR029044">
    <property type="entry name" value="Nucleotide-diphossugar_trans"/>
</dbReference>
<dbReference type="OrthoDB" id="4120491at2"/>
<organism evidence="7 8">
    <name type="scientific">Nakamurella panacisegetis</name>
    <dbReference type="NCBI Taxonomy" id="1090615"/>
    <lineage>
        <taxon>Bacteria</taxon>
        <taxon>Bacillati</taxon>
        <taxon>Actinomycetota</taxon>
        <taxon>Actinomycetes</taxon>
        <taxon>Nakamurellales</taxon>
        <taxon>Nakamurellaceae</taxon>
        <taxon>Nakamurella</taxon>
    </lineage>
</organism>
<dbReference type="RefSeq" id="WP_157695563.1">
    <property type="nucleotide sequence ID" value="NZ_LT629710.1"/>
</dbReference>
<keyword evidence="4 7" id="KW-0808">Transferase</keyword>
<dbReference type="AlphaFoldDB" id="A0A1H0SAS7"/>
<evidence type="ECO:0000256" key="4">
    <source>
        <dbReference type="ARBA" id="ARBA00022679"/>
    </source>
</evidence>
<dbReference type="Gene3D" id="3.90.550.10">
    <property type="entry name" value="Spore Coat Polysaccharide Biosynthesis Protein SpsA, Chain A"/>
    <property type="match status" value="1"/>
</dbReference>
<comment type="similarity">
    <text evidence="2">Belongs to the glycosyltransferase 2 family.</text>
</comment>
<dbReference type="SUPFAM" id="SSF53448">
    <property type="entry name" value="Nucleotide-diphospho-sugar transferases"/>
    <property type="match status" value="1"/>
</dbReference>
<gene>
    <name evidence="7" type="ORF">SAMN04515671_3998</name>
</gene>
<keyword evidence="3" id="KW-0328">Glycosyltransferase</keyword>
<dbReference type="STRING" id="1090615.SAMN04515671_3998"/>
<dbReference type="PANTHER" id="PTHR43179">
    <property type="entry name" value="RHAMNOSYLTRANSFERASE WBBL"/>
    <property type="match status" value="1"/>
</dbReference>
<dbReference type="InterPro" id="IPR027791">
    <property type="entry name" value="Galactosyl_T_C"/>
</dbReference>
<feature type="domain" description="Galactosyltransferase C-terminal" evidence="6">
    <location>
        <begin position="206"/>
        <end position="257"/>
    </location>
</feature>
<evidence type="ECO:0000259" key="6">
    <source>
        <dbReference type="Pfam" id="PF02709"/>
    </source>
</evidence>
<evidence type="ECO:0000259" key="5">
    <source>
        <dbReference type="Pfam" id="PF00535"/>
    </source>
</evidence>
<feature type="domain" description="Glycosyltransferase 2-like" evidence="5">
    <location>
        <begin position="42"/>
        <end position="160"/>
    </location>
</feature>
<sequence>MIPETASTLEPTSVGAGRWAVPGNRWDLLDGIDSRSEPPEISVVIPYFENQHDLDLLLTALRGQTHPTSRLQVVIADDGSVEPPRTDALGAAVEVSVVRQADRGFRAAAARNLGFHRAEGSVVLFLDGDTVPEPEYAARLARLPDLIPDAVVSGRRRYADLSAVTPAGLAKWLGSGPNPPDEWAEPTWLSNHYQRTGNLLSVDPRSYKYLIGAVLGCSAEMFGELGGFDDSIVGYGGEDYDFTYRAFTAGGVLAHVPSAVAWHDGRDWAGRTAPQERTPRKNREVMMLAERIPEPSMRGTGQLYGIPDGVVTIDASNWSLGAGVLCLRSLLTVLDCRVCVVGRDQTSRRLRRAFDQDPRVSDRGPESDRFRRERWYLDVSRPVVATSIFADHLAAQWEADVGSLAVCAGGDLIVAAESARYHWRSQRHRSLPAALRDQWFARCRYDLDECGLRLIADEPALDAEFGGY</sequence>
<protein>
    <submittedName>
        <fullName evidence="7">Glycosyltransferase like family 2</fullName>
    </submittedName>
</protein>
<dbReference type="PANTHER" id="PTHR43179:SF12">
    <property type="entry name" value="GALACTOFURANOSYLTRANSFERASE GLFT2"/>
    <property type="match status" value="1"/>
</dbReference>
<keyword evidence="8" id="KW-1185">Reference proteome</keyword>
<proteinExistence type="inferred from homology"/>
<evidence type="ECO:0000313" key="7">
    <source>
        <dbReference type="EMBL" id="SDP38840.1"/>
    </source>
</evidence>
<evidence type="ECO:0000256" key="2">
    <source>
        <dbReference type="ARBA" id="ARBA00006739"/>
    </source>
</evidence>
<evidence type="ECO:0000256" key="1">
    <source>
        <dbReference type="ARBA" id="ARBA00004776"/>
    </source>
</evidence>
<comment type="pathway">
    <text evidence="1">Cell wall biogenesis; cell wall polysaccharide biosynthesis.</text>
</comment>
<dbReference type="InterPro" id="IPR001173">
    <property type="entry name" value="Glyco_trans_2-like"/>
</dbReference>
<dbReference type="EMBL" id="LT629710">
    <property type="protein sequence ID" value="SDP38840.1"/>
    <property type="molecule type" value="Genomic_DNA"/>
</dbReference>
<dbReference type="GO" id="GO:0016757">
    <property type="term" value="F:glycosyltransferase activity"/>
    <property type="evidence" value="ECO:0007669"/>
    <property type="project" value="UniProtKB-KW"/>
</dbReference>
<name>A0A1H0SAS7_9ACTN</name>
<reference evidence="7 8" key="1">
    <citation type="submission" date="2016-10" db="EMBL/GenBank/DDBJ databases">
        <authorList>
            <person name="de Groot N.N."/>
        </authorList>
    </citation>
    <scope>NUCLEOTIDE SEQUENCE [LARGE SCALE GENOMIC DNA]</scope>
    <source>
        <strain evidence="8">P4-7,KCTC 19426,CECT 7604</strain>
    </source>
</reference>